<proteinExistence type="inferred from homology"/>
<keyword evidence="12 15" id="KW-0472">Membrane</keyword>
<comment type="similarity">
    <text evidence="14">Belongs to the adenylyl cyclase class-4/guanylyl cyclase family.</text>
</comment>
<dbReference type="AlphaFoldDB" id="A0A1X1Y310"/>
<feature type="transmembrane region" description="Helical" evidence="15">
    <location>
        <begin position="28"/>
        <end position="48"/>
    </location>
</feature>
<comment type="subcellular location">
    <subcellularLocation>
        <location evidence="3">Membrane</location>
        <topology evidence="3">Multi-pass membrane protein</topology>
    </subcellularLocation>
</comment>
<dbReference type="InterPro" id="IPR001054">
    <property type="entry name" value="A/G_cyclase"/>
</dbReference>
<dbReference type="Pfam" id="PF00211">
    <property type="entry name" value="Guanylate_cyc"/>
    <property type="match status" value="1"/>
</dbReference>
<dbReference type="EMBL" id="LQPE01000085">
    <property type="protein sequence ID" value="ORW05380.1"/>
    <property type="molecule type" value="Genomic_DNA"/>
</dbReference>
<keyword evidence="8" id="KW-0067">ATP-binding</keyword>
<dbReference type="Gene3D" id="3.30.70.1230">
    <property type="entry name" value="Nucleotide cyclase"/>
    <property type="match status" value="1"/>
</dbReference>
<dbReference type="InterPro" id="IPR029787">
    <property type="entry name" value="Nucleotide_cyclase"/>
</dbReference>
<dbReference type="OrthoDB" id="9806704at2"/>
<dbReference type="SMART" id="SM00044">
    <property type="entry name" value="CYCc"/>
    <property type="match status" value="1"/>
</dbReference>
<dbReference type="GO" id="GO:0005886">
    <property type="term" value="C:plasma membrane"/>
    <property type="evidence" value="ECO:0007669"/>
    <property type="project" value="TreeGrafter"/>
</dbReference>
<keyword evidence="10 15" id="KW-1133">Transmembrane helix</keyword>
<organism evidence="17 18">
    <name type="scientific">Mycobacterium kyorinense</name>
    <dbReference type="NCBI Taxonomy" id="487514"/>
    <lineage>
        <taxon>Bacteria</taxon>
        <taxon>Bacillati</taxon>
        <taxon>Actinomycetota</taxon>
        <taxon>Actinomycetes</taxon>
        <taxon>Mycobacteriales</taxon>
        <taxon>Mycobacteriaceae</taxon>
        <taxon>Mycobacterium</taxon>
    </lineage>
</organism>
<evidence type="ECO:0000256" key="4">
    <source>
        <dbReference type="ARBA" id="ARBA00012201"/>
    </source>
</evidence>
<evidence type="ECO:0000256" key="15">
    <source>
        <dbReference type="SAM" id="Phobius"/>
    </source>
</evidence>
<dbReference type="GO" id="GO:0005524">
    <property type="term" value="F:ATP binding"/>
    <property type="evidence" value="ECO:0007669"/>
    <property type="project" value="UniProtKB-KW"/>
</dbReference>
<dbReference type="GO" id="GO:0007189">
    <property type="term" value="P:adenylate cyclase-activating G protein-coupled receptor signaling pathway"/>
    <property type="evidence" value="ECO:0007669"/>
    <property type="project" value="TreeGrafter"/>
</dbReference>
<reference evidence="17 18" key="1">
    <citation type="submission" date="2016-01" db="EMBL/GenBank/DDBJ databases">
        <title>The new phylogeny of the genus Mycobacterium.</title>
        <authorList>
            <person name="Tarcisio F."/>
            <person name="Conor M."/>
            <person name="Antonella G."/>
            <person name="Elisabetta G."/>
            <person name="Giulia F.S."/>
            <person name="Sara T."/>
            <person name="Anna F."/>
            <person name="Clotilde B."/>
            <person name="Roberto B."/>
            <person name="Veronica D.S."/>
            <person name="Fabio R."/>
            <person name="Monica P."/>
            <person name="Olivier J."/>
            <person name="Enrico T."/>
            <person name="Nicola S."/>
        </authorList>
    </citation>
    <scope>NUCLEOTIDE SEQUENCE [LARGE SCALE GENOMIC DNA]</scope>
    <source>
        <strain evidence="17 18">DSM 45166</strain>
    </source>
</reference>
<feature type="transmembrane region" description="Helical" evidence="15">
    <location>
        <begin position="54"/>
        <end position="75"/>
    </location>
</feature>
<evidence type="ECO:0000256" key="2">
    <source>
        <dbReference type="ARBA" id="ARBA00001946"/>
    </source>
</evidence>
<evidence type="ECO:0000256" key="6">
    <source>
        <dbReference type="ARBA" id="ARBA00022723"/>
    </source>
</evidence>
<evidence type="ECO:0000259" key="16">
    <source>
        <dbReference type="PROSITE" id="PS50125"/>
    </source>
</evidence>
<evidence type="ECO:0000256" key="3">
    <source>
        <dbReference type="ARBA" id="ARBA00004141"/>
    </source>
</evidence>
<dbReference type="CDD" id="cd07302">
    <property type="entry name" value="CHD"/>
    <property type="match status" value="1"/>
</dbReference>
<comment type="catalytic activity">
    <reaction evidence="1">
        <text>ATP = 3',5'-cyclic AMP + diphosphate</text>
        <dbReference type="Rhea" id="RHEA:15389"/>
        <dbReference type="ChEBI" id="CHEBI:30616"/>
        <dbReference type="ChEBI" id="CHEBI:33019"/>
        <dbReference type="ChEBI" id="CHEBI:58165"/>
        <dbReference type="EC" id="4.6.1.1"/>
    </reaction>
</comment>
<feature type="transmembrane region" description="Helical" evidence="15">
    <location>
        <begin position="87"/>
        <end position="103"/>
    </location>
</feature>
<evidence type="ECO:0000256" key="1">
    <source>
        <dbReference type="ARBA" id="ARBA00001593"/>
    </source>
</evidence>
<evidence type="ECO:0000256" key="11">
    <source>
        <dbReference type="ARBA" id="ARBA00022998"/>
    </source>
</evidence>
<evidence type="ECO:0000256" key="13">
    <source>
        <dbReference type="ARBA" id="ARBA00023239"/>
    </source>
</evidence>
<dbReference type="SUPFAM" id="SSF55073">
    <property type="entry name" value="Nucleotide cyclase"/>
    <property type="match status" value="1"/>
</dbReference>
<keyword evidence="11" id="KW-0115">cAMP biosynthesis</keyword>
<dbReference type="GO" id="GO:0004016">
    <property type="term" value="F:adenylate cyclase activity"/>
    <property type="evidence" value="ECO:0007669"/>
    <property type="project" value="UniProtKB-EC"/>
</dbReference>
<keyword evidence="7" id="KW-0547">Nucleotide-binding</keyword>
<evidence type="ECO:0000256" key="12">
    <source>
        <dbReference type="ARBA" id="ARBA00023136"/>
    </source>
</evidence>
<accession>A0A1X1Y310</accession>
<evidence type="ECO:0000256" key="5">
    <source>
        <dbReference type="ARBA" id="ARBA00022692"/>
    </source>
</evidence>
<keyword evidence="6" id="KW-0479">Metal-binding</keyword>
<dbReference type="InterPro" id="IPR018297">
    <property type="entry name" value="A/G_cyclase_CS"/>
</dbReference>
<feature type="domain" description="Guanylate cyclase" evidence="16">
    <location>
        <begin position="225"/>
        <end position="351"/>
    </location>
</feature>
<evidence type="ECO:0000256" key="10">
    <source>
        <dbReference type="ARBA" id="ARBA00022989"/>
    </source>
</evidence>
<name>A0A1X1Y310_9MYCO</name>
<gene>
    <name evidence="17" type="ORF">AWC14_26800</name>
</gene>
<feature type="transmembrane region" description="Helical" evidence="15">
    <location>
        <begin position="131"/>
        <end position="151"/>
    </location>
</feature>
<dbReference type="PROSITE" id="PS50125">
    <property type="entry name" value="GUANYLATE_CYCLASE_2"/>
    <property type="match status" value="1"/>
</dbReference>
<dbReference type="EC" id="4.6.1.1" evidence="4"/>
<evidence type="ECO:0000256" key="8">
    <source>
        <dbReference type="ARBA" id="ARBA00022840"/>
    </source>
</evidence>
<dbReference type="PANTHER" id="PTHR45627">
    <property type="entry name" value="ADENYLATE CYCLASE TYPE 1"/>
    <property type="match status" value="1"/>
</dbReference>
<evidence type="ECO:0000313" key="17">
    <source>
        <dbReference type="EMBL" id="ORW05380.1"/>
    </source>
</evidence>
<evidence type="ECO:0000256" key="9">
    <source>
        <dbReference type="ARBA" id="ARBA00022842"/>
    </source>
</evidence>
<dbReference type="GO" id="GO:0006171">
    <property type="term" value="P:cAMP biosynthetic process"/>
    <property type="evidence" value="ECO:0007669"/>
    <property type="project" value="UniProtKB-KW"/>
</dbReference>
<dbReference type="GO" id="GO:0046872">
    <property type="term" value="F:metal ion binding"/>
    <property type="evidence" value="ECO:0007669"/>
    <property type="project" value="UniProtKB-KW"/>
</dbReference>
<evidence type="ECO:0000256" key="7">
    <source>
        <dbReference type="ARBA" id="ARBA00022741"/>
    </source>
</evidence>
<dbReference type="PROSITE" id="PS00452">
    <property type="entry name" value="GUANYLATE_CYCLASE_1"/>
    <property type="match status" value="1"/>
</dbReference>
<keyword evidence="9" id="KW-0460">Magnesium</keyword>
<dbReference type="GO" id="GO:0035556">
    <property type="term" value="P:intracellular signal transduction"/>
    <property type="evidence" value="ECO:0007669"/>
    <property type="project" value="InterPro"/>
</dbReference>
<dbReference type="RefSeq" id="WP_052425491.1">
    <property type="nucleotide sequence ID" value="NZ_BBKA01000018.1"/>
</dbReference>
<evidence type="ECO:0000256" key="14">
    <source>
        <dbReference type="RuleBase" id="RU000405"/>
    </source>
</evidence>
<comment type="caution">
    <text evidence="17">The sequence shown here is derived from an EMBL/GenBank/DDBJ whole genome shotgun (WGS) entry which is preliminary data.</text>
</comment>
<dbReference type="PANTHER" id="PTHR45627:SF12">
    <property type="entry name" value="ADENYLATE CYCLASE TYPE 2"/>
    <property type="match status" value="1"/>
</dbReference>
<feature type="transmembrane region" description="Helical" evidence="15">
    <location>
        <begin position="109"/>
        <end position="124"/>
    </location>
</feature>
<keyword evidence="5 15" id="KW-0812">Transmembrane</keyword>
<dbReference type="Proteomes" id="UP000193487">
    <property type="component" value="Unassembled WGS sequence"/>
</dbReference>
<feature type="transmembrane region" description="Helical" evidence="15">
    <location>
        <begin position="163"/>
        <end position="184"/>
    </location>
</feature>
<keyword evidence="18" id="KW-1185">Reference proteome</keyword>
<keyword evidence="13 14" id="KW-0456">Lyase</keyword>
<evidence type="ECO:0000313" key="18">
    <source>
        <dbReference type="Proteomes" id="UP000193487"/>
    </source>
</evidence>
<sequence length="402" mass="44501">MRVVVPSWAGRIGAATTDTNETALQKRLTVMLCAGTLPLTALWSVIYLQMHVPWAAAFPAFYTLVTPLNTALFAWTRNLEFYRSTQLLLILSLPWLVTLTLGGFRQSSVVIIWAALCPLGSLVLEELRRTLLWIVGFVALLVVTAVLQPHLTPADLPDTFVTWFFVLNVGSVIAIVFGLLHYFVARRNFFQETSEMLLLNILPKEISEALKTEPRAIAAHYDGASILFADIVGFTPMAAGMSPLNLVDLLNEVFQCFDALVDKYDLEKIKTIGDCYMVAAGVPRPRADHAQALVELALDMRAEIARRTFGGRRLDFRIGINSGPVVAGVIGRKKFSYDLWGETVNMASRMESHGQSGVVQITQNTFELVRGEFDCEARGPIEVKGAGRVQTWCVIGRKPDRG</sequence>
<protein>
    <recommendedName>
        <fullName evidence="4">adenylate cyclase</fullName>
        <ecNumber evidence="4">4.6.1.1</ecNumber>
    </recommendedName>
</protein>
<comment type="cofactor">
    <cofactor evidence="2">
        <name>Mg(2+)</name>
        <dbReference type="ChEBI" id="CHEBI:18420"/>
    </cofactor>
</comment>